<keyword evidence="1" id="KW-0833">Ubl conjugation pathway</keyword>
<proteinExistence type="predicted"/>
<accession>A0ABR4N0F7</accession>
<dbReference type="EMBL" id="JADGIZ020000053">
    <property type="protein sequence ID" value="KAL2913011.1"/>
    <property type="molecule type" value="Genomic_DNA"/>
</dbReference>
<evidence type="ECO:0000313" key="5">
    <source>
        <dbReference type="Proteomes" id="UP001527925"/>
    </source>
</evidence>
<reference evidence="4 5" key="1">
    <citation type="submission" date="2023-09" db="EMBL/GenBank/DDBJ databases">
        <title>Pangenome analysis of Batrachochytrium dendrobatidis and related Chytrids.</title>
        <authorList>
            <person name="Yacoub M.N."/>
            <person name="Stajich J.E."/>
            <person name="James T.Y."/>
        </authorList>
    </citation>
    <scope>NUCLEOTIDE SEQUENCE [LARGE SCALE GENOMIC DNA]</scope>
    <source>
        <strain evidence="4 5">JEL0888</strain>
    </source>
</reference>
<comment type="caution">
    <text evidence="4">The sequence shown here is derived from an EMBL/GenBank/DDBJ whole genome shotgun (WGS) entry which is preliminary data.</text>
</comment>
<dbReference type="GO" id="GO:0016874">
    <property type="term" value="F:ligase activity"/>
    <property type="evidence" value="ECO:0007669"/>
    <property type="project" value="UniProtKB-KW"/>
</dbReference>
<dbReference type="InterPro" id="IPR000608">
    <property type="entry name" value="UBC"/>
</dbReference>
<dbReference type="GO" id="GO:0061631">
    <property type="term" value="F:ubiquitin conjugating enzyme activity"/>
    <property type="evidence" value="ECO:0007669"/>
    <property type="project" value="UniProtKB-EC"/>
</dbReference>
<organism evidence="4 5">
    <name type="scientific">Polyrhizophydium stewartii</name>
    <dbReference type="NCBI Taxonomy" id="2732419"/>
    <lineage>
        <taxon>Eukaryota</taxon>
        <taxon>Fungi</taxon>
        <taxon>Fungi incertae sedis</taxon>
        <taxon>Chytridiomycota</taxon>
        <taxon>Chytridiomycota incertae sedis</taxon>
        <taxon>Chytridiomycetes</taxon>
        <taxon>Rhizophydiales</taxon>
        <taxon>Rhizophydiales incertae sedis</taxon>
        <taxon>Polyrhizophydium</taxon>
    </lineage>
</organism>
<evidence type="ECO:0000256" key="1">
    <source>
        <dbReference type="ARBA" id="ARBA00022786"/>
    </source>
</evidence>
<dbReference type="Proteomes" id="UP001527925">
    <property type="component" value="Unassembled WGS sequence"/>
</dbReference>
<keyword evidence="5" id="KW-1185">Reference proteome</keyword>
<feature type="domain" description="UBC core" evidence="3">
    <location>
        <begin position="2"/>
        <end position="176"/>
    </location>
</feature>
<dbReference type="InterPro" id="IPR016135">
    <property type="entry name" value="UBQ-conjugating_enzyme/RWD"/>
</dbReference>
<evidence type="ECO:0000313" key="4">
    <source>
        <dbReference type="EMBL" id="KAL2913011.1"/>
    </source>
</evidence>
<dbReference type="SUPFAM" id="SSF54495">
    <property type="entry name" value="UBC-like"/>
    <property type="match status" value="1"/>
</dbReference>
<dbReference type="SMART" id="SM00212">
    <property type="entry name" value="UBCc"/>
    <property type="match status" value="1"/>
</dbReference>
<dbReference type="CDD" id="cd23812">
    <property type="entry name" value="UBCc_ScPEX4-like"/>
    <property type="match status" value="1"/>
</dbReference>
<dbReference type="PROSITE" id="PS50127">
    <property type="entry name" value="UBC_2"/>
    <property type="match status" value="1"/>
</dbReference>
<feature type="region of interest" description="Disordered" evidence="2">
    <location>
        <begin position="11"/>
        <end position="42"/>
    </location>
</feature>
<evidence type="ECO:0000256" key="2">
    <source>
        <dbReference type="SAM" id="MobiDB-lite"/>
    </source>
</evidence>
<dbReference type="Pfam" id="PF00179">
    <property type="entry name" value="UQ_con"/>
    <property type="match status" value="1"/>
</dbReference>
<evidence type="ECO:0000259" key="3">
    <source>
        <dbReference type="PROSITE" id="PS50127"/>
    </source>
</evidence>
<sequence length="177" mass="18534">MSAARRLLKELGEARRAAASQPGGGSGGADSGPDAAGKSQAPAQPLVHLEPAGEEDLFHWRAVIAGASGSPYAGGRFELAIEVPRDYPIAPPAMRFVTKVCHPNVHLKTGEICLDLLKSAWSPAWTLQSACLAVAVLLTSPEPDSPLNCDAANLLRAGDLRGYNSLVSMYTSLYATP</sequence>
<dbReference type="Gene3D" id="3.10.110.10">
    <property type="entry name" value="Ubiquitin Conjugating Enzyme"/>
    <property type="match status" value="1"/>
</dbReference>
<keyword evidence="4" id="KW-0808">Transferase</keyword>
<dbReference type="InterPro" id="IPR050113">
    <property type="entry name" value="Ub_conjugating_enzyme"/>
</dbReference>
<keyword evidence="4" id="KW-0436">Ligase</keyword>
<dbReference type="PANTHER" id="PTHR24067">
    <property type="entry name" value="UBIQUITIN-CONJUGATING ENZYME E2"/>
    <property type="match status" value="1"/>
</dbReference>
<gene>
    <name evidence="4" type="primary">PEX4</name>
    <name evidence="4" type="ORF">HK105_207466</name>
</gene>
<dbReference type="EC" id="2.3.2.23" evidence="4"/>
<keyword evidence="4" id="KW-0012">Acyltransferase</keyword>
<protein>
    <submittedName>
        <fullName evidence="4">E2 ubiquitin-protein ligase peroxin 4</fullName>
        <ecNumber evidence="4">2.3.2.23</ecNumber>
    </submittedName>
</protein>
<name>A0ABR4N0F7_9FUNG</name>